<dbReference type="Proteomes" id="UP000183561">
    <property type="component" value="Unassembled WGS sequence"/>
</dbReference>
<evidence type="ECO:0000313" key="2">
    <source>
        <dbReference type="Proteomes" id="UP000183561"/>
    </source>
</evidence>
<dbReference type="AlphaFoldDB" id="A0A1H4IHK4"/>
<dbReference type="EMBL" id="FNSV01000004">
    <property type="protein sequence ID" value="SEB32722.1"/>
    <property type="molecule type" value="Genomic_DNA"/>
</dbReference>
<dbReference type="InterPro" id="IPR004027">
    <property type="entry name" value="SEC_C_motif"/>
</dbReference>
<dbReference type="SUPFAM" id="SSF48452">
    <property type="entry name" value="TPR-like"/>
    <property type="match status" value="1"/>
</dbReference>
<reference evidence="2" key="1">
    <citation type="submission" date="2016-10" db="EMBL/GenBank/DDBJ databases">
        <authorList>
            <person name="Varghese N."/>
            <person name="Submissions S."/>
        </authorList>
    </citation>
    <scope>NUCLEOTIDE SEQUENCE [LARGE SCALE GENOMIC DNA]</scope>
    <source>
        <strain evidence="2">DSM 44498</strain>
    </source>
</reference>
<gene>
    <name evidence="1" type="ORF">SAMN04490239_0552</name>
</gene>
<keyword evidence="2" id="KW-1185">Reference proteome</keyword>
<dbReference type="SUPFAM" id="SSF103642">
    <property type="entry name" value="Sec-C motif"/>
    <property type="match status" value="1"/>
</dbReference>
<protein>
    <submittedName>
        <fullName evidence="1">SEC-C motif-containing protein</fullName>
    </submittedName>
</protein>
<organism evidence="1 2">
    <name type="scientific">Rhodococcus koreensis</name>
    <dbReference type="NCBI Taxonomy" id="99653"/>
    <lineage>
        <taxon>Bacteria</taxon>
        <taxon>Bacillati</taxon>
        <taxon>Actinomycetota</taxon>
        <taxon>Actinomycetes</taxon>
        <taxon>Mycobacteriales</taxon>
        <taxon>Nocardiaceae</taxon>
        <taxon>Rhodococcus</taxon>
    </lineage>
</organism>
<dbReference type="Pfam" id="PF02810">
    <property type="entry name" value="SEC-C"/>
    <property type="match status" value="1"/>
</dbReference>
<name>A0A1H4IHK4_9NOCA</name>
<evidence type="ECO:0000313" key="1">
    <source>
        <dbReference type="EMBL" id="SEB32722.1"/>
    </source>
</evidence>
<proteinExistence type="predicted"/>
<accession>A0A1H4IHK4</accession>
<dbReference type="Gene3D" id="1.25.40.10">
    <property type="entry name" value="Tetratricopeptide repeat domain"/>
    <property type="match status" value="1"/>
</dbReference>
<sequence length="812" mass="88374">MALLREHGPLHPDEWARLLVAEGHGYLADMEELTEYIDHPRLGYLADGRSAALDTLLSGRVLTHRLTAVEISTGILDAHPDLTPLLPFDDHDPAAGGLHTIFRDLDDDVFDERGVRDPDWPADAALLLEPDALAEFRPGDLVALALVDGVMRLTAAAVPLAPAPDLTGALADLVPHEGPGPLDDILWQLMADDPALLTAPTLPLGDLITAAGYVCDGDVIATAGFDFAAHRGASHAAAVAAAHHLTDDETDAVTAFTALIRVIEHTPDDDRERAIDTLVANSGDRFGGLASPNAARAAFGEAYATCGAGTDTLHAAAAVLRDRGPRRIAPTAHWLAGKAAELDGRTTDAERHYERAVSVDPNWDEALEALARFASDRGDAVRAIGLLDRIPGGDREPMYELLQMFRPVDRPDLGRNDRCWCGSGRKYKVCHLGKAEHPLAQRAPWLYQKAASFAQGIAWRPLLLSLAQIRSSHDDDPFALLHALDDPLIVDVVLFECGAFERFVTERGALLPADELLLAQQWLLADRSVHEVEVVRRGEGLTLRDVRTGDRQQVTDPAASTQLRVGDFFSARVVPAGTTMQIFGGIEPIAPAQRGQLIELLDSDATDPAELVEFLSARLAPTRLVTTDGHPMIACRAVFEVADTAGIRRKLSRRFGAADNDRWTWTEHDSVLGMLNLSPHTEPWILEIETMNEPRFTSLIDAVGAADPGARLREQTRTPAAELMAQMQDKGVRPHQPDPADPEIAAVLAEHIRRYEQQWLDEAIPALGGHTPRACAADPTRRDELIRLLDAFPQQEQPGAMSARRLREALEL</sequence>
<dbReference type="InterPro" id="IPR011990">
    <property type="entry name" value="TPR-like_helical_dom_sf"/>
</dbReference>
<dbReference type="Gene3D" id="3.10.450.50">
    <property type="match status" value="1"/>
</dbReference>